<sequence length="68" mass="7864">MSAGKQNFKWPDADQQSFKGSRRFVRNKLTFITIERGEKWCGAEIAVTVRILRKVIRSTTFECELGLN</sequence>
<organism evidence="1 2">
    <name type="scientific">Aliidiomarina soli</name>
    <dbReference type="NCBI Taxonomy" id="1928574"/>
    <lineage>
        <taxon>Bacteria</taxon>
        <taxon>Pseudomonadati</taxon>
        <taxon>Pseudomonadota</taxon>
        <taxon>Gammaproteobacteria</taxon>
        <taxon>Alteromonadales</taxon>
        <taxon>Idiomarinaceae</taxon>
        <taxon>Aliidiomarina</taxon>
    </lineage>
</organism>
<evidence type="ECO:0000313" key="1">
    <source>
        <dbReference type="EMBL" id="RUO33812.1"/>
    </source>
</evidence>
<accession>A0A432WJ03</accession>
<protein>
    <submittedName>
        <fullName evidence="1">Uncharacterized protein</fullName>
    </submittedName>
</protein>
<keyword evidence="2" id="KW-1185">Reference proteome</keyword>
<dbReference type="EMBL" id="PIPO01000002">
    <property type="protein sequence ID" value="RUO33812.1"/>
    <property type="molecule type" value="Genomic_DNA"/>
</dbReference>
<proteinExistence type="predicted"/>
<name>A0A432WJ03_9GAMM</name>
<dbReference type="AlphaFoldDB" id="A0A432WJ03"/>
<evidence type="ECO:0000313" key="2">
    <source>
        <dbReference type="Proteomes" id="UP000287823"/>
    </source>
</evidence>
<gene>
    <name evidence="1" type="ORF">CWE14_04940</name>
</gene>
<reference evidence="1 2" key="1">
    <citation type="journal article" date="2011" name="Front. Microbiol.">
        <title>Genomic signatures of strain selection and enhancement in Bacillus atrophaeus var. globigii, a historical biowarfare simulant.</title>
        <authorList>
            <person name="Gibbons H.S."/>
            <person name="Broomall S.M."/>
            <person name="McNew L.A."/>
            <person name="Daligault H."/>
            <person name="Chapman C."/>
            <person name="Bruce D."/>
            <person name="Karavis M."/>
            <person name="Krepps M."/>
            <person name="McGregor P.A."/>
            <person name="Hong C."/>
            <person name="Park K.H."/>
            <person name="Akmal A."/>
            <person name="Feldman A."/>
            <person name="Lin J.S."/>
            <person name="Chang W.E."/>
            <person name="Higgs B.W."/>
            <person name="Demirev P."/>
            <person name="Lindquist J."/>
            <person name="Liem A."/>
            <person name="Fochler E."/>
            <person name="Read T.D."/>
            <person name="Tapia R."/>
            <person name="Johnson S."/>
            <person name="Bishop-Lilly K.A."/>
            <person name="Detter C."/>
            <person name="Han C."/>
            <person name="Sozhamannan S."/>
            <person name="Rosenzweig C.N."/>
            <person name="Skowronski E.W."/>
        </authorList>
    </citation>
    <scope>NUCLEOTIDE SEQUENCE [LARGE SCALE GENOMIC DNA]</scope>
    <source>
        <strain evidence="1 2">Y4G10-17</strain>
    </source>
</reference>
<comment type="caution">
    <text evidence="1">The sequence shown here is derived from an EMBL/GenBank/DDBJ whole genome shotgun (WGS) entry which is preliminary data.</text>
</comment>
<dbReference type="Proteomes" id="UP000287823">
    <property type="component" value="Unassembled WGS sequence"/>
</dbReference>